<dbReference type="Gene3D" id="1.25.40.10">
    <property type="entry name" value="Tetratricopeptide repeat domain"/>
    <property type="match status" value="2"/>
</dbReference>
<evidence type="ECO:0000256" key="3">
    <source>
        <dbReference type="ARBA" id="ARBA00022989"/>
    </source>
</evidence>
<sequence>MQSIIVTTLYLLSIFVPLIFTTINSELFEFPKFILLLSGTLVITVAWIIHILKTRDYQITRAKNISPIHIGILAVLITQIISTLFSINPYTSFWGYYSRFHQGLLTTICYTIIYFAAVKWLDNKSTLKLIKISVSTAIIISLFAISEHFGIDKNYWIQDVASRPFATLGQPNWLAAYLLPNIFLTLYLHQTSTRAKNISPPHYIVFLVLITALLFTKSRSGLLAFSLSYLTYWLLIARQFSFAKIKRSLIIFTIPTFIAIFANIPHFTRIIPVNYPAPQGTTLETGGTESGNIRKIVWTGALRLIIKHPILGTGPETFAYTYYWARPTAHNLTSEWDFLYNKAHNEYLNIAATTGILGLLAYLSWHLAIIFVSLKQIAHTKKVSQDKEDSLRMFYPVLGASVVGFTITNFFGFSVIPVYLMMILIAALPNIIINVPLEAKYFSPAYIFILIILIYPLRLFLADIYYARGKATNSIHLLQKALAIRPGLDLYHAQLGEISASKGQTDLALHELAINKTLNPYHLNFYKSRAKIYLTLANIDPKYYIQAAEELESARTLAPTDPKLAYNLGLVYIRLDKNNPSIKNLQDALTLKPNYAEPYYALTLLYEETKQTNLIPPLLKSATANLATYSAQLKAKIDRYIH</sequence>
<dbReference type="Proteomes" id="UP000230796">
    <property type="component" value="Unassembled WGS sequence"/>
</dbReference>
<accession>A0A2H0VJ96</accession>
<feature type="transmembrane region" description="Helical" evidence="6">
    <location>
        <begin position="99"/>
        <end position="117"/>
    </location>
</feature>
<organism evidence="8 9">
    <name type="scientific">Candidatus Collierbacteria bacterium CG10_big_fil_rev_8_21_14_0_10_44_9</name>
    <dbReference type="NCBI Taxonomy" id="1974535"/>
    <lineage>
        <taxon>Bacteria</taxon>
        <taxon>Candidatus Collieribacteriota</taxon>
    </lineage>
</organism>
<evidence type="ECO:0000256" key="2">
    <source>
        <dbReference type="ARBA" id="ARBA00022692"/>
    </source>
</evidence>
<feature type="repeat" description="TPR" evidence="5">
    <location>
        <begin position="562"/>
        <end position="595"/>
    </location>
</feature>
<dbReference type="EMBL" id="PFAF01000011">
    <property type="protein sequence ID" value="PIR99177.1"/>
    <property type="molecule type" value="Genomic_DNA"/>
</dbReference>
<gene>
    <name evidence="8" type="ORF">COT87_00805</name>
</gene>
<feature type="transmembrane region" description="Helical" evidence="6">
    <location>
        <begin position="64"/>
        <end position="87"/>
    </location>
</feature>
<keyword evidence="4 6" id="KW-0472">Membrane</keyword>
<feature type="transmembrane region" description="Helical" evidence="6">
    <location>
        <begin position="418"/>
        <end position="437"/>
    </location>
</feature>
<feature type="transmembrane region" description="Helical" evidence="6">
    <location>
        <begin position="221"/>
        <end position="237"/>
    </location>
</feature>
<dbReference type="PANTHER" id="PTHR37422">
    <property type="entry name" value="TEICHURONIC ACID BIOSYNTHESIS PROTEIN TUAE"/>
    <property type="match status" value="1"/>
</dbReference>
<feature type="transmembrane region" description="Helical" evidence="6">
    <location>
        <begin position="347"/>
        <end position="372"/>
    </location>
</feature>
<evidence type="ECO:0000256" key="5">
    <source>
        <dbReference type="PROSITE-ProRule" id="PRU00339"/>
    </source>
</evidence>
<evidence type="ECO:0000313" key="8">
    <source>
        <dbReference type="EMBL" id="PIR99177.1"/>
    </source>
</evidence>
<dbReference type="InterPro" id="IPR011990">
    <property type="entry name" value="TPR-like_helical_dom_sf"/>
</dbReference>
<evidence type="ECO:0000256" key="6">
    <source>
        <dbReference type="SAM" id="Phobius"/>
    </source>
</evidence>
<dbReference type="PANTHER" id="PTHR37422:SF13">
    <property type="entry name" value="LIPOPOLYSACCHARIDE BIOSYNTHESIS PROTEIN PA4999-RELATED"/>
    <property type="match status" value="1"/>
</dbReference>
<evidence type="ECO:0000256" key="1">
    <source>
        <dbReference type="ARBA" id="ARBA00004141"/>
    </source>
</evidence>
<feature type="transmembrane region" description="Helical" evidence="6">
    <location>
        <begin position="249"/>
        <end position="268"/>
    </location>
</feature>
<reference evidence="9" key="1">
    <citation type="submission" date="2017-09" db="EMBL/GenBank/DDBJ databases">
        <title>Depth-based differentiation of microbial function through sediment-hosted aquifers and enrichment of novel symbionts in the deep terrestrial subsurface.</title>
        <authorList>
            <person name="Probst A.J."/>
            <person name="Ladd B."/>
            <person name="Jarett J.K."/>
            <person name="Geller-Mcgrath D.E."/>
            <person name="Sieber C.M.K."/>
            <person name="Emerson J.B."/>
            <person name="Anantharaman K."/>
            <person name="Thomas B.C."/>
            <person name="Malmstrom R."/>
            <person name="Stieglmeier M."/>
            <person name="Klingl A."/>
            <person name="Woyke T."/>
            <person name="Ryan C.M."/>
            <person name="Banfield J.F."/>
        </authorList>
    </citation>
    <scope>NUCLEOTIDE SEQUENCE [LARGE SCALE GENOMIC DNA]</scope>
</reference>
<dbReference type="InterPro" id="IPR051533">
    <property type="entry name" value="WaaL-like"/>
</dbReference>
<comment type="caution">
    <text evidence="8">The sequence shown here is derived from an EMBL/GenBank/DDBJ whole genome shotgun (WGS) entry which is preliminary data.</text>
</comment>
<name>A0A2H0VJ96_9BACT</name>
<feature type="domain" description="O-antigen ligase-related" evidence="7">
    <location>
        <begin position="205"/>
        <end position="363"/>
    </location>
</feature>
<feature type="transmembrane region" description="Helical" evidence="6">
    <location>
        <begin position="200"/>
        <end position="215"/>
    </location>
</feature>
<evidence type="ECO:0000259" key="7">
    <source>
        <dbReference type="Pfam" id="PF04932"/>
    </source>
</evidence>
<dbReference type="SMART" id="SM00028">
    <property type="entry name" value="TPR"/>
    <property type="match status" value="2"/>
</dbReference>
<keyword evidence="5" id="KW-0802">TPR repeat</keyword>
<dbReference type="PROSITE" id="PS50005">
    <property type="entry name" value="TPR"/>
    <property type="match status" value="1"/>
</dbReference>
<keyword evidence="2 6" id="KW-0812">Transmembrane</keyword>
<proteinExistence type="predicted"/>
<dbReference type="SUPFAM" id="SSF48452">
    <property type="entry name" value="TPR-like"/>
    <property type="match status" value="1"/>
</dbReference>
<dbReference type="AlphaFoldDB" id="A0A2H0VJ96"/>
<evidence type="ECO:0000256" key="4">
    <source>
        <dbReference type="ARBA" id="ARBA00023136"/>
    </source>
</evidence>
<protein>
    <recommendedName>
        <fullName evidence="7">O-antigen ligase-related domain-containing protein</fullName>
    </recommendedName>
</protein>
<dbReference type="Pfam" id="PF04932">
    <property type="entry name" value="Wzy_C"/>
    <property type="match status" value="1"/>
</dbReference>
<feature type="transmembrane region" description="Helical" evidence="6">
    <location>
        <begin position="129"/>
        <end position="151"/>
    </location>
</feature>
<feature type="transmembrane region" description="Helical" evidence="6">
    <location>
        <begin position="444"/>
        <end position="467"/>
    </location>
</feature>
<dbReference type="GO" id="GO:0016020">
    <property type="term" value="C:membrane"/>
    <property type="evidence" value="ECO:0007669"/>
    <property type="project" value="UniProtKB-SubCell"/>
</dbReference>
<evidence type="ECO:0000313" key="9">
    <source>
        <dbReference type="Proteomes" id="UP000230796"/>
    </source>
</evidence>
<feature type="transmembrane region" description="Helical" evidence="6">
    <location>
        <begin position="33"/>
        <end position="52"/>
    </location>
</feature>
<dbReference type="InterPro" id="IPR007016">
    <property type="entry name" value="O-antigen_ligase-rel_domated"/>
</dbReference>
<feature type="transmembrane region" description="Helical" evidence="6">
    <location>
        <begin position="7"/>
        <end position="27"/>
    </location>
</feature>
<comment type="subcellular location">
    <subcellularLocation>
        <location evidence="1">Membrane</location>
        <topology evidence="1">Multi-pass membrane protein</topology>
    </subcellularLocation>
</comment>
<keyword evidence="3 6" id="KW-1133">Transmembrane helix</keyword>
<dbReference type="InterPro" id="IPR019734">
    <property type="entry name" value="TPR_rpt"/>
</dbReference>
<feature type="transmembrane region" description="Helical" evidence="6">
    <location>
        <begin position="171"/>
        <end position="188"/>
    </location>
</feature>